<dbReference type="Pfam" id="PF21338">
    <property type="entry name" value="Top1B_N_bact"/>
    <property type="match status" value="1"/>
</dbReference>
<dbReference type="Gene3D" id="3.30.66.10">
    <property type="entry name" value="DNA topoisomerase I domain"/>
    <property type="match status" value="1"/>
</dbReference>
<comment type="catalytic activity">
    <reaction evidence="1">
        <text>ATP-independent breakage of single-stranded DNA, followed by passage and rejoining.</text>
        <dbReference type="EC" id="5.6.2.1"/>
    </reaction>
</comment>
<feature type="domain" description="DNA topoisomerase I catalytic core eukaryotic-type" evidence="7">
    <location>
        <begin position="98"/>
        <end position="270"/>
    </location>
</feature>
<evidence type="ECO:0000256" key="1">
    <source>
        <dbReference type="ARBA" id="ARBA00000213"/>
    </source>
</evidence>
<gene>
    <name evidence="9" type="ORF">LHA26_02545</name>
</gene>
<evidence type="ECO:0000259" key="7">
    <source>
        <dbReference type="Pfam" id="PF01028"/>
    </source>
</evidence>
<comment type="similarity">
    <text evidence="2">Belongs to the type IB topoisomerase family.</text>
</comment>
<dbReference type="RefSeq" id="WP_252167192.1">
    <property type="nucleotide sequence ID" value="NZ_CP084930.1"/>
</dbReference>
<evidence type="ECO:0000313" key="10">
    <source>
        <dbReference type="Proteomes" id="UP001056937"/>
    </source>
</evidence>
<dbReference type="Proteomes" id="UP001056937">
    <property type="component" value="Chromosome 1"/>
</dbReference>
<evidence type="ECO:0000256" key="4">
    <source>
        <dbReference type="ARBA" id="ARBA00023029"/>
    </source>
</evidence>
<dbReference type="InterPro" id="IPR011010">
    <property type="entry name" value="DNA_brk_join_enz"/>
</dbReference>
<dbReference type="EMBL" id="CP084930">
    <property type="protein sequence ID" value="USI73382.1"/>
    <property type="molecule type" value="Genomic_DNA"/>
</dbReference>
<evidence type="ECO:0000256" key="5">
    <source>
        <dbReference type="ARBA" id="ARBA00023125"/>
    </source>
</evidence>
<dbReference type="SUPFAM" id="SSF55869">
    <property type="entry name" value="DNA topoisomerase I domain"/>
    <property type="match status" value="1"/>
</dbReference>
<accession>A0ABY4X8Y6</accession>
<dbReference type="InterPro" id="IPR049331">
    <property type="entry name" value="Top1B_N_bact"/>
</dbReference>
<dbReference type="InterPro" id="IPR014711">
    <property type="entry name" value="TopoI_cat_a-hlx-sub_euk"/>
</dbReference>
<dbReference type="PRINTS" id="PR00416">
    <property type="entry name" value="EUTPISMRASEI"/>
</dbReference>
<sequence length="352" mass="38349">MAPPASLSSEDLAQTAAGRLCYIDDTSIGITRRKARHGWAYFDAEGQRITDRAEIDRLNAVGLPPAYERCWFCPDPSGHLQAIGYDAKGRKQYRYHPEFRAAQEAEKYEGCADFGRALPAIRKRVDADLDGRTPTKRTAVAAVVRLLDVGHVRVGNMAYARENKSFGATTLRDRHASFTGAKVTFRYRGKHGKPQHVEIADRRLARVTRQCQDLPGQHLFQYVDAEGARHPVTSSDVNAYLREATGAAFSAKNFRTFAASVIAYEAIVAAGPAGIKLKTMLAPVAAALGNTPAISRKSYVHPALIALARSGGLKGQAPVRLPRPTRWLSPAERGLIAFLDTLAGAAEDRQAA</sequence>
<dbReference type="PROSITE" id="PS52038">
    <property type="entry name" value="TOPO_IB_2"/>
    <property type="match status" value="1"/>
</dbReference>
<dbReference type="Pfam" id="PF01028">
    <property type="entry name" value="Topoisom_I"/>
    <property type="match status" value="1"/>
</dbReference>
<feature type="domain" description="DNA topoisomerase IB N-terminal" evidence="8">
    <location>
        <begin position="38"/>
        <end position="86"/>
    </location>
</feature>
<keyword evidence="4" id="KW-0799">Topoisomerase</keyword>
<dbReference type="SUPFAM" id="SSF56349">
    <property type="entry name" value="DNA breaking-rejoining enzymes"/>
    <property type="match status" value="1"/>
</dbReference>
<organism evidence="9 10">
    <name type="scientific">Sphingomonas morindae</name>
    <dbReference type="NCBI Taxonomy" id="1541170"/>
    <lineage>
        <taxon>Bacteria</taxon>
        <taxon>Pseudomonadati</taxon>
        <taxon>Pseudomonadota</taxon>
        <taxon>Alphaproteobacteria</taxon>
        <taxon>Sphingomonadales</taxon>
        <taxon>Sphingomonadaceae</taxon>
        <taxon>Sphingomonas</taxon>
    </lineage>
</organism>
<reference evidence="9" key="1">
    <citation type="journal article" date="2022" name="Toxins">
        <title>Genomic Analysis of Sphingopyxis sp. USTB-05 for Biodegrading Cyanobacterial Hepatotoxins.</title>
        <authorList>
            <person name="Liu C."/>
            <person name="Xu Q."/>
            <person name="Zhao Z."/>
            <person name="Zhang H."/>
            <person name="Liu X."/>
            <person name="Yin C."/>
            <person name="Liu Y."/>
            <person name="Yan H."/>
        </authorList>
    </citation>
    <scope>NUCLEOTIDE SEQUENCE</scope>
    <source>
        <strain evidence="9">NBD5</strain>
    </source>
</reference>
<evidence type="ECO:0000256" key="6">
    <source>
        <dbReference type="ARBA" id="ARBA00023235"/>
    </source>
</evidence>
<proteinExistence type="inferred from homology"/>
<keyword evidence="6" id="KW-0413">Isomerase</keyword>
<dbReference type="EC" id="5.6.2.1" evidence="3"/>
<evidence type="ECO:0000313" key="9">
    <source>
        <dbReference type="EMBL" id="USI73382.1"/>
    </source>
</evidence>
<evidence type="ECO:0000256" key="3">
    <source>
        <dbReference type="ARBA" id="ARBA00012891"/>
    </source>
</evidence>
<protein>
    <recommendedName>
        <fullName evidence="3">DNA topoisomerase</fullName>
        <ecNumber evidence="3">5.6.2.1</ecNumber>
    </recommendedName>
</protein>
<dbReference type="InterPro" id="IPR001631">
    <property type="entry name" value="TopoI"/>
</dbReference>
<dbReference type="InterPro" id="IPR013500">
    <property type="entry name" value="TopoI_cat_euk"/>
</dbReference>
<evidence type="ECO:0000256" key="2">
    <source>
        <dbReference type="ARBA" id="ARBA00006645"/>
    </source>
</evidence>
<evidence type="ECO:0000259" key="8">
    <source>
        <dbReference type="Pfam" id="PF21338"/>
    </source>
</evidence>
<dbReference type="Gene3D" id="3.90.15.10">
    <property type="entry name" value="Topoisomerase I, Chain A, domain 3"/>
    <property type="match status" value="1"/>
</dbReference>
<dbReference type="InterPro" id="IPR035447">
    <property type="entry name" value="DNA_topo_I_N_sf"/>
</dbReference>
<dbReference type="Gene3D" id="1.10.132.120">
    <property type="match status" value="1"/>
</dbReference>
<name>A0ABY4X8Y6_9SPHN</name>
<keyword evidence="10" id="KW-1185">Reference proteome</keyword>
<keyword evidence="5" id="KW-0238">DNA-binding</keyword>